<organism evidence="3 4">
    <name type="scientific">Cordylochernes scorpioides</name>
    <dbReference type="NCBI Taxonomy" id="51811"/>
    <lineage>
        <taxon>Eukaryota</taxon>
        <taxon>Metazoa</taxon>
        <taxon>Ecdysozoa</taxon>
        <taxon>Arthropoda</taxon>
        <taxon>Chelicerata</taxon>
        <taxon>Arachnida</taxon>
        <taxon>Pseudoscorpiones</taxon>
        <taxon>Cheliferoidea</taxon>
        <taxon>Chernetidae</taxon>
        <taxon>Cordylochernes</taxon>
    </lineage>
</organism>
<dbReference type="PRINTS" id="PR00253">
    <property type="entry name" value="GABAARECEPTR"/>
</dbReference>
<keyword evidence="1" id="KW-0472">Membrane</keyword>
<evidence type="ECO:0000313" key="4">
    <source>
        <dbReference type="Proteomes" id="UP001235939"/>
    </source>
</evidence>
<feature type="domain" description="Neurotransmitter-gated ion-channel transmembrane" evidence="2">
    <location>
        <begin position="1"/>
        <end position="96"/>
    </location>
</feature>
<name>A0ABY6K142_9ARAC</name>
<dbReference type="SUPFAM" id="SSF90112">
    <property type="entry name" value="Neurotransmitter-gated ion-channel transmembrane pore"/>
    <property type="match status" value="1"/>
</dbReference>
<sequence length="114" mass="12422">MPTTLIVVISWVSFWLEVDSIPGRITLGVTTLLTISTESRDQQANLAPVSYVKALDVWMGACTMFVFAAVLEFTIVNCLARRKSSLIAEPHAKIKSFIIDIVSSPLISTHPSSG</sequence>
<accession>A0ABY6K142</accession>
<evidence type="ECO:0000313" key="3">
    <source>
        <dbReference type="EMBL" id="UYV62332.1"/>
    </source>
</evidence>
<dbReference type="InterPro" id="IPR006201">
    <property type="entry name" value="Neur_channel"/>
</dbReference>
<dbReference type="Proteomes" id="UP001235939">
    <property type="component" value="Chromosome 02"/>
</dbReference>
<evidence type="ECO:0000259" key="2">
    <source>
        <dbReference type="Pfam" id="PF02932"/>
    </source>
</evidence>
<dbReference type="InterPro" id="IPR036719">
    <property type="entry name" value="Neuro-gated_channel_TM_sf"/>
</dbReference>
<dbReference type="CDD" id="cd19049">
    <property type="entry name" value="LGIC_TM_anion"/>
    <property type="match status" value="1"/>
</dbReference>
<dbReference type="Pfam" id="PF02932">
    <property type="entry name" value="Neur_chan_memb"/>
    <property type="match status" value="1"/>
</dbReference>
<evidence type="ECO:0000256" key="1">
    <source>
        <dbReference type="SAM" id="Phobius"/>
    </source>
</evidence>
<keyword evidence="4" id="KW-1185">Reference proteome</keyword>
<feature type="transmembrane region" description="Helical" evidence="1">
    <location>
        <begin position="57"/>
        <end position="80"/>
    </location>
</feature>
<dbReference type="EMBL" id="CP092864">
    <property type="protein sequence ID" value="UYV62332.1"/>
    <property type="molecule type" value="Genomic_DNA"/>
</dbReference>
<protein>
    <recommendedName>
        <fullName evidence="2">Neurotransmitter-gated ion-channel transmembrane domain-containing protein</fullName>
    </recommendedName>
</protein>
<proteinExistence type="predicted"/>
<dbReference type="InterPro" id="IPR006028">
    <property type="entry name" value="GABAA/Glycine_rcpt"/>
</dbReference>
<gene>
    <name evidence="3" type="ORF">LAZ67_2000137</name>
</gene>
<dbReference type="PANTHER" id="PTHR18945">
    <property type="entry name" value="NEUROTRANSMITTER GATED ION CHANNEL"/>
    <property type="match status" value="1"/>
</dbReference>
<dbReference type="InterPro" id="IPR038050">
    <property type="entry name" value="Neuro_actylchol_rec"/>
</dbReference>
<keyword evidence="1" id="KW-1133">Transmembrane helix</keyword>
<dbReference type="Gene3D" id="1.20.58.390">
    <property type="entry name" value="Neurotransmitter-gated ion-channel transmembrane domain"/>
    <property type="match status" value="1"/>
</dbReference>
<keyword evidence="1" id="KW-0812">Transmembrane</keyword>
<reference evidence="3 4" key="1">
    <citation type="submission" date="2022-01" db="EMBL/GenBank/DDBJ databases">
        <title>A chromosomal length assembly of Cordylochernes scorpioides.</title>
        <authorList>
            <person name="Zeh D."/>
            <person name="Zeh J."/>
        </authorList>
    </citation>
    <scope>NUCLEOTIDE SEQUENCE [LARGE SCALE GENOMIC DNA]</scope>
    <source>
        <strain evidence="3">IN4F17</strain>
        <tissue evidence="3">Whole Body</tissue>
    </source>
</reference>
<dbReference type="InterPro" id="IPR006029">
    <property type="entry name" value="Neurotrans-gated_channel_TM"/>
</dbReference>